<accession>A0A6J5LKQ0</accession>
<protein>
    <submittedName>
        <fullName evidence="1">Uncharacterized protein</fullName>
    </submittedName>
</protein>
<evidence type="ECO:0000313" key="1">
    <source>
        <dbReference type="EMBL" id="CAB4134132.1"/>
    </source>
</evidence>
<gene>
    <name evidence="1" type="ORF">UFOVP266_22</name>
</gene>
<reference evidence="1" key="1">
    <citation type="submission" date="2020-04" db="EMBL/GenBank/DDBJ databases">
        <authorList>
            <person name="Chiriac C."/>
            <person name="Salcher M."/>
            <person name="Ghai R."/>
            <person name="Kavagutti S V."/>
        </authorList>
    </citation>
    <scope>NUCLEOTIDE SEQUENCE</scope>
</reference>
<dbReference type="EMBL" id="LR796280">
    <property type="protein sequence ID" value="CAB4134132.1"/>
    <property type="molecule type" value="Genomic_DNA"/>
</dbReference>
<organism evidence="1">
    <name type="scientific">uncultured Caudovirales phage</name>
    <dbReference type="NCBI Taxonomy" id="2100421"/>
    <lineage>
        <taxon>Viruses</taxon>
        <taxon>Duplodnaviria</taxon>
        <taxon>Heunggongvirae</taxon>
        <taxon>Uroviricota</taxon>
        <taxon>Caudoviricetes</taxon>
        <taxon>Peduoviridae</taxon>
        <taxon>Maltschvirus</taxon>
        <taxon>Maltschvirus maltsch</taxon>
    </lineage>
</organism>
<proteinExistence type="predicted"/>
<name>A0A6J5LKQ0_9CAUD</name>
<sequence>MITRQAPAWAWDIIDETLAIDADSKAFSADLRATINDALAAMQETGETPAPRGLTARMLISMLQGLPPDTLIFAHDGNRRTIIGLDHWDAYHADLNLGG</sequence>